<dbReference type="CDD" id="cd17039">
    <property type="entry name" value="Ubl_ubiquitin_like"/>
    <property type="match status" value="1"/>
</dbReference>
<reference evidence="3" key="1">
    <citation type="submission" date="2021-01" db="EMBL/GenBank/DDBJ databases">
        <authorList>
            <person name="Corre E."/>
            <person name="Pelletier E."/>
            <person name="Niang G."/>
            <person name="Scheremetjew M."/>
            <person name="Finn R."/>
            <person name="Kale V."/>
            <person name="Holt S."/>
            <person name="Cochrane G."/>
            <person name="Meng A."/>
            <person name="Brown T."/>
            <person name="Cohen L."/>
        </authorList>
    </citation>
    <scope>NUCLEOTIDE SEQUENCE</scope>
    <source>
        <strain evidence="3">CCMP2084</strain>
    </source>
</reference>
<sequence length="243" mass="25615">MMTSTNDDQPNGVAATEVPAMETPESPTAESMTKETRGSSGPQSGAATQKASEVPSQPSEKEGEAKSTATELEALPNASGNASPKSRSPKPQSRSPSTGMQASASFVYNPDKISLRFLFANRDGLTLTINCDPGDTVGEIKGALLSVWPDELKECSGGDNIRLICMGKGILMPDSRTLEDCQIPTFRTHATPVNVSVRPEKMENVYHSTKKPSTGARSSTQTPASPRQSGTNSVETGCACAMM</sequence>
<protein>
    <recommendedName>
        <fullName evidence="2">UBL3-like ubiquitin domain-containing protein</fullName>
    </recommendedName>
</protein>
<feature type="region of interest" description="Disordered" evidence="1">
    <location>
        <begin position="206"/>
        <end position="236"/>
    </location>
</feature>
<evidence type="ECO:0000313" key="3">
    <source>
        <dbReference type="EMBL" id="CAD9826537.1"/>
    </source>
</evidence>
<organism evidence="3">
    <name type="scientific">Attheya septentrionalis</name>
    <dbReference type="NCBI Taxonomy" id="420275"/>
    <lineage>
        <taxon>Eukaryota</taxon>
        <taxon>Sar</taxon>
        <taxon>Stramenopiles</taxon>
        <taxon>Ochrophyta</taxon>
        <taxon>Bacillariophyta</taxon>
        <taxon>Coscinodiscophyceae</taxon>
        <taxon>Chaetocerotophycidae</taxon>
        <taxon>Chaetocerotales</taxon>
        <taxon>Attheyaceae</taxon>
        <taxon>Attheya</taxon>
    </lineage>
</organism>
<evidence type="ECO:0000256" key="1">
    <source>
        <dbReference type="SAM" id="MobiDB-lite"/>
    </source>
</evidence>
<feature type="region of interest" description="Disordered" evidence="1">
    <location>
        <begin position="1"/>
        <end position="103"/>
    </location>
</feature>
<dbReference type="EMBL" id="HBHQ01027121">
    <property type="protein sequence ID" value="CAD9826537.1"/>
    <property type="molecule type" value="Transcribed_RNA"/>
</dbReference>
<dbReference type="Gene3D" id="3.10.20.90">
    <property type="entry name" value="Phosphatidylinositol 3-kinase Catalytic Subunit, Chain A, domain 1"/>
    <property type="match status" value="1"/>
</dbReference>
<dbReference type="InterPro" id="IPR039540">
    <property type="entry name" value="UBL3-like_ubiquitin_dom"/>
</dbReference>
<feature type="domain" description="UBL3-like ubiquitin" evidence="2">
    <location>
        <begin position="111"/>
        <end position="211"/>
    </location>
</feature>
<evidence type="ECO:0000259" key="2">
    <source>
        <dbReference type="Pfam" id="PF13881"/>
    </source>
</evidence>
<proteinExistence type="predicted"/>
<dbReference type="InterPro" id="IPR029071">
    <property type="entry name" value="Ubiquitin-like_domsf"/>
</dbReference>
<dbReference type="AlphaFoldDB" id="A0A7S2USI7"/>
<gene>
    <name evidence="3" type="ORF">ASEP1449_LOCUS18371</name>
</gene>
<accession>A0A7S2USI7</accession>
<feature type="compositionally biased region" description="Low complexity" evidence="1">
    <location>
        <begin position="83"/>
        <end position="97"/>
    </location>
</feature>
<name>A0A7S2USI7_9STRA</name>
<dbReference type="Pfam" id="PF13881">
    <property type="entry name" value="Rad60-SLD_2"/>
    <property type="match status" value="1"/>
</dbReference>
<dbReference type="SUPFAM" id="SSF54236">
    <property type="entry name" value="Ubiquitin-like"/>
    <property type="match status" value="1"/>
</dbReference>
<feature type="compositionally biased region" description="Polar residues" evidence="1">
    <location>
        <begin position="211"/>
        <end position="235"/>
    </location>
</feature>
<feature type="compositionally biased region" description="Polar residues" evidence="1">
    <location>
        <begin position="38"/>
        <end position="58"/>
    </location>
</feature>